<evidence type="ECO:0000313" key="4">
    <source>
        <dbReference type="Proteomes" id="UP000004018"/>
    </source>
</evidence>
<comment type="caution">
    <text evidence="3">The sequence shown here is derived from an EMBL/GenBank/DDBJ whole genome shotgun (WGS) entry which is preliminary data.</text>
</comment>
<sequence length="247" mass="28168">MKQVNRQALAEGVSFIVLAVVWLIFMGSGTYRLFIAPRLLPFLSLAVVFFLLWGGVTLFLGRRPTYRQRYRNCLIMLIPAVLLLGPVCFGGQRFSSHAAAEMMDEPQASTHPFGIDFDGLSGPGIDEEHRVIIMNTKNYYANDLELTKNIEKYQGYTVYALGFVSYDDEMLKGNDFTIARYLMFCCINDITPFGLTCQYDGTKRWTEFQWVAVKGTVSKRPWHGLMQPIIVVQEIMPARKVEGYIYP</sequence>
<dbReference type="NCBIfam" id="TIGR03943">
    <property type="entry name" value="TIGR03943 family putative permease subunit"/>
    <property type="match status" value="1"/>
</dbReference>
<protein>
    <submittedName>
        <fullName evidence="3">TIGR03943 family protein</fullName>
    </submittedName>
</protein>
<dbReference type="Pfam" id="PF21537">
    <property type="entry name" value="DUF1980_C"/>
    <property type="match status" value="1"/>
</dbReference>
<dbReference type="InterPro" id="IPR015402">
    <property type="entry name" value="DUF1980"/>
</dbReference>
<dbReference type="PANTHER" id="PTHR40047">
    <property type="entry name" value="UPF0703 PROTEIN YCGQ"/>
    <property type="match status" value="1"/>
</dbReference>
<name>A0ABP2L680_9FIRM</name>
<feature type="transmembrane region" description="Helical" evidence="1">
    <location>
        <begin position="73"/>
        <end position="92"/>
    </location>
</feature>
<gene>
    <name evidence="3" type="ORF">HMPREF1039_0270</name>
</gene>
<dbReference type="Proteomes" id="UP000004018">
    <property type="component" value="Unassembled WGS sequence"/>
</dbReference>
<accession>A0ABP2L680</accession>
<evidence type="ECO:0000313" key="3">
    <source>
        <dbReference type="EMBL" id="EGL42098.1"/>
    </source>
</evidence>
<keyword evidence="1" id="KW-0812">Transmembrane</keyword>
<reference evidence="3 4" key="1">
    <citation type="submission" date="2011-04" db="EMBL/GenBank/DDBJ databases">
        <authorList>
            <person name="Harkins D.M."/>
            <person name="Madupu R."/>
            <person name="Durkin A.S."/>
            <person name="Torralba M."/>
            <person name="Methe B."/>
            <person name="Sutton G.G."/>
            <person name="Nelson K.E."/>
        </authorList>
    </citation>
    <scope>NUCLEOTIDE SEQUENCE [LARGE SCALE GENOMIC DNA]</scope>
    <source>
        <strain evidence="3 4">UPII 199-6</strain>
    </source>
</reference>
<feature type="transmembrane region" description="Helical" evidence="1">
    <location>
        <begin position="40"/>
        <end position="61"/>
    </location>
</feature>
<keyword evidence="1" id="KW-0472">Membrane</keyword>
<evidence type="ECO:0000259" key="2">
    <source>
        <dbReference type="Pfam" id="PF21537"/>
    </source>
</evidence>
<organism evidence="3 4">
    <name type="scientific">Megasphaera lornae</name>
    <dbReference type="NCBI Taxonomy" id="1000568"/>
    <lineage>
        <taxon>Bacteria</taxon>
        <taxon>Bacillati</taxon>
        <taxon>Bacillota</taxon>
        <taxon>Negativicutes</taxon>
        <taxon>Veillonellales</taxon>
        <taxon>Veillonellaceae</taxon>
        <taxon>Megasphaera</taxon>
    </lineage>
</organism>
<keyword evidence="4" id="KW-1185">Reference proteome</keyword>
<proteinExistence type="predicted"/>
<dbReference type="InterPro" id="IPR052955">
    <property type="entry name" value="UPF0703_membrane_permease"/>
</dbReference>
<dbReference type="RefSeq" id="WP_007390559.1">
    <property type="nucleotide sequence ID" value="NZ_AFIJ01000007.1"/>
</dbReference>
<evidence type="ECO:0000256" key="1">
    <source>
        <dbReference type="SAM" id="Phobius"/>
    </source>
</evidence>
<feature type="domain" description="DUF1980" evidence="2">
    <location>
        <begin position="128"/>
        <end position="247"/>
    </location>
</feature>
<keyword evidence="1" id="KW-1133">Transmembrane helix</keyword>
<feature type="transmembrane region" description="Helical" evidence="1">
    <location>
        <begin position="12"/>
        <end position="34"/>
    </location>
</feature>
<dbReference type="EMBL" id="AFIJ01000007">
    <property type="protein sequence ID" value="EGL42098.1"/>
    <property type="molecule type" value="Genomic_DNA"/>
</dbReference>
<dbReference type="InterPro" id="IPR048447">
    <property type="entry name" value="DUF1980_C"/>
</dbReference>
<dbReference type="PANTHER" id="PTHR40047:SF1">
    <property type="entry name" value="UPF0703 PROTEIN YCGQ"/>
    <property type="match status" value="1"/>
</dbReference>